<keyword evidence="1" id="KW-0805">Transcription regulation</keyword>
<dbReference type="GO" id="GO:0003700">
    <property type="term" value="F:DNA-binding transcription factor activity"/>
    <property type="evidence" value="ECO:0007669"/>
    <property type="project" value="InterPro"/>
</dbReference>
<dbReference type="InterPro" id="IPR036388">
    <property type="entry name" value="WH-like_DNA-bd_sf"/>
</dbReference>
<keyword evidence="3" id="KW-0804">Transcription</keyword>
<dbReference type="PANTHER" id="PTHR30146">
    <property type="entry name" value="LACI-RELATED TRANSCRIPTIONAL REPRESSOR"/>
    <property type="match status" value="1"/>
</dbReference>
<dbReference type="CDD" id="cd06267">
    <property type="entry name" value="PBP1_LacI_sugar_binding-like"/>
    <property type="match status" value="1"/>
</dbReference>
<dbReference type="SMART" id="SM00345">
    <property type="entry name" value="HTH_GNTR"/>
    <property type="match status" value="1"/>
</dbReference>
<dbReference type="CDD" id="cd07377">
    <property type="entry name" value="WHTH_GntR"/>
    <property type="match status" value="1"/>
</dbReference>
<evidence type="ECO:0000256" key="1">
    <source>
        <dbReference type="ARBA" id="ARBA00023015"/>
    </source>
</evidence>
<dbReference type="Pfam" id="PF13377">
    <property type="entry name" value="Peripla_BP_3"/>
    <property type="match status" value="1"/>
</dbReference>
<sequence length="380" mass="42920">MRTENMTKLGKLDTIYQELAQRIRSGFYVQGQRLPTENSLCSEFSASRPTISRALAKLRSEGIISSTQGSGHYLMAQENEPARASLQHEVQIFGILSPRMEENESGFLFEQIFKSIASLSQQFNFDLIWNGVMTLGAGATRQAVLNKIDHVIERYLRSNVKGVFFIPIEFHPYATEINQLILNKLDRDGLGVVLLDSDVVSWPERSRWDLIGIDNVAAGQEVTTYLLNKQPRRIDFLCERFSANTVNMRKMGYRLALLEAGMVPQVSWEHEGNVGDSDFIEQLLESGAQDIVCANDFTAMKLLSACGQNGRKINVVGFDDNEYSALLGIPLTTYKQPFNDIARHAVFTMLDRLQYPDSAGRHLQINGELIIRASCRWRDE</sequence>
<dbReference type="InterPro" id="IPR046335">
    <property type="entry name" value="LacI/GalR-like_sensor"/>
</dbReference>
<dbReference type="SUPFAM" id="SSF46785">
    <property type="entry name" value="Winged helix' DNA-binding domain"/>
    <property type="match status" value="1"/>
</dbReference>
<dbReference type="GO" id="GO:0000976">
    <property type="term" value="F:transcription cis-regulatory region binding"/>
    <property type="evidence" value="ECO:0007669"/>
    <property type="project" value="TreeGrafter"/>
</dbReference>
<dbReference type="PRINTS" id="PR00035">
    <property type="entry name" value="HTHGNTR"/>
</dbReference>
<feature type="domain" description="HTH gntR-type" evidence="4">
    <location>
        <begin position="9"/>
        <end position="77"/>
    </location>
</feature>
<dbReference type="Proteomes" id="UP000195840">
    <property type="component" value="Unassembled WGS sequence"/>
</dbReference>
<evidence type="ECO:0000259" key="4">
    <source>
        <dbReference type="PROSITE" id="PS50949"/>
    </source>
</evidence>
<dbReference type="Gene3D" id="3.40.50.2300">
    <property type="match status" value="2"/>
</dbReference>
<reference evidence="5 6" key="1">
    <citation type="submission" date="2017-05" db="EMBL/GenBank/DDBJ databases">
        <title>Whole genome sequencing of Yersinia kristensenii.</title>
        <authorList>
            <person name="Campioni F."/>
        </authorList>
    </citation>
    <scope>NUCLEOTIDE SEQUENCE [LARGE SCALE GENOMIC DNA]</scope>
    <source>
        <strain evidence="5 6">CFSAN060538</strain>
    </source>
</reference>
<dbReference type="EMBL" id="NHOG01000004">
    <property type="protein sequence ID" value="OVZ82926.1"/>
    <property type="molecule type" value="Genomic_DNA"/>
</dbReference>
<keyword evidence="6" id="KW-1185">Reference proteome</keyword>
<evidence type="ECO:0000313" key="5">
    <source>
        <dbReference type="EMBL" id="OVZ82926.1"/>
    </source>
</evidence>
<dbReference type="InterPro" id="IPR028082">
    <property type="entry name" value="Peripla_BP_I"/>
</dbReference>
<evidence type="ECO:0000313" key="6">
    <source>
        <dbReference type="Proteomes" id="UP000195840"/>
    </source>
</evidence>
<evidence type="ECO:0000256" key="2">
    <source>
        <dbReference type="ARBA" id="ARBA00023125"/>
    </source>
</evidence>
<accession>A0AB73Q923</accession>
<organism evidence="5 6">
    <name type="scientific">Yersinia kristensenii</name>
    <dbReference type="NCBI Taxonomy" id="28152"/>
    <lineage>
        <taxon>Bacteria</taxon>
        <taxon>Pseudomonadati</taxon>
        <taxon>Pseudomonadota</taxon>
        <taxon>Gammaproteobacteria</taxon>
        <taxon>Enterobacterales</taxon>
        <taxon>Yersiniaceae</taxon>
        <taxon>Yersinia</taxon>
    </lineage>
</organism>
<dbReference type="SUPFAM" id="SSF53822">
    <property type="entry name" value="Periplasmic binding protein-like I"/>
    <property type="match status" value="1"/>
</dbReference>
<proteinExistence type="predicted"/>
<evidence type="ECO:0000256" key="3">
    <source>
        <dbReference type="ARBA" id="ARBA00023163"/>
    </source>
</evidence>
<dbReference type="Gene3D" id="1.10.10.10">
    <property type="entry name" value="Winged helix-like DNA-binding domain superfamily/Winged helix DNA-binding domain"/>
    <property type="match status" value="1"/>
</dbReference>
<dbReference type="PROSITE" id="PS50949">
    <property type="entry name" value="HTH_GNTR"/>
    <property type="match status" value="1"/>
</dbReference>
<dbReference type="PANTHER" id="PTHR30146:SF109">
    <property type="entry name" value="HTH-TYPE TRANSCRIPTIONAL REGULATOR GALS"/>
    <property type="match status" value="1"/>
</dbReference>
<keyword evidence="2" id="KW-0238">DNA-binding</keyword>
<dbReference type="AlphaFoldDB" id="A0AB73Q923"/>
<comment type="caution">
    <text evidence="5">The sequence shown here is derived from an EMBL/GenBank/DDBJ whole genome shotgun (WGS) entry which is preliminary data.</text>
</comment>
<dbReference type="InterPro" id="IPR036390">
    <property type="entry name" value="WH_DNA-bd_sf"/>
</dbReference>
<name>A0AB73Q923_YERKR</name>
<gene>
    <name evidence="5" type="ORF">CBW52_03490</name>
</gene>
<dbReference type="Pfam" id="PF00392">
    <property type="entry name" value="GntR"/>
    <property type="match status" value="1"/>
</dbReference>
<protein>
    <recommendedName>
        <fullName evidence="4">HTH gntR-type domain-containing protein</fullName>
    </recommendedName>
</protein>
<dbReference type="InterPro" id="IPR000524">
    <property type="entry name" value="Tscrpt_reg_HTH_GntR"/>
</dbReference>